<dbReference type="EMBL" id="PSNW01000008">
    <property type="protein sequence ID" value="PPE73028.1"/>
    <property type="molecule type" value="Genomic_DNA"/>
</dbReference>
<feature type="transmembrane region" description="Helical" evidence="13">
    <location>
        <begin position="46"/>
        <end position="67"/>
    </location>
</feature>
<dbReference type="InterPro" id="IPR026031">
    <property type="entry name" value="Cyt_c_CcmB_bac"/>
</dbReference>
<keyword evidence="10 13" id="KW-1133">Transmembrane helix</keyword>
<gene>
    <name evidence="14" type="primary">ccmB</name>
    <name evidence="14" type="ORF">C3942_14440</name>
</gene>
<feature type="transmembrane region" description="Helical" evidence="13">
    <location>
        <begin position="102"/>
        <end position="124"/>
    </location>
</feature>
<dbReference type="PIRSF" id="PIRSF002764">
    <property type="entry name" value="CcmB"/>
    <property type="match status" value="1"/>
</dbReference>
<evidence type="ECO:0000256" key="4">
    <source>
        <dbReference type="ARBA" id="ARBA00016452"/>
    </source>
</evidence>
<dbReference type="PRINTS" id="PR01414">
    <property type="entry name" value="CCMBBIOGNSIS"/>
</dbReference>
<dbReference type="PANTHER" id="PTHR30070:SF1">
    <property type="entry name" value="CYTOCHROME C BIOGENESIS B-RELATED"/>
    <property type="match status" value="1"/>
</dbReference>
<evidence type="ECO:0000256" key="12">
    <source>
        <dbReference type="PIRNR" id="PIRNR002764"/>
    </source>
</evidence>
<sequence>MNVILAVLTRELRLALRSRMDWLLPLLFFVMVVMLFGLGARPNDPVLAGFAPSILWVGALLSMLLTLDRLFRADYEDGTLEQLCLAEAPLTLTVAAKLTAHWLLTGLPLVLLAAPLAVALQLPAAGLPALVLGLALGTPVLSFVGGFAAALTVALPRAGLLLPLLVLPLLAPVLIFGAGAVRAALGGLDAAAPLYFLAAVLVLCITLVPWAAAAALRNAFE</sequence>
<dbReference type="Proteomes" id="UP000238220">
    <property type="component" value="Unassembled WGS sequence"/>
</dbReference>
<evidence type="ECO:0000256" key="9">
    <source>
        <dbReference type="ARBA" id="ARBA00022748"/>
    </source>
</evidence>
<name>A0A2S5TDV1_9GAMM</name>
<reference evidence="14 15" key="1">
    <citation type="submission" date="2018-02" db="EMBL/GenBank/DDBJ databases">
        <title>Genome sequencing of Solimonas sp. HR-BB.</title>
        <authorList>
            <person name="Lee Y."/>
            <person name="Jeon C.O."/>
        </authorList>
    </citation>
    <scope>NUCLEOTIDE SEQUENCE [LARGE SCALE GENOMIC DNA]</scope>
    <source>
        <strain evidence="14 15">HR-BB</strain>
    </source>
</reference>
<evidence type="ECO:0000256" key="3">
    <source>
        <dbReference type="ARBA" id="ARBA00010544"/>
    </source>
</evidence>
<proteinExistence type="inferred from homology"/>
<keyword evidence="11 12" id="KW-0472">Membrane</keyword>
<evidence type="ECO:0000256" key="13">
    <source>
        <dbReference type="SAM" id="Phobius"/>
    </source>
</evidence>
<dbReference type="RefSeq" id="WP_104231067.1">
    <property type="nucleotide sequence ID" value="NZ_PSNW01000008.1"/>
</dbReference>
<protein>
    <recommendedName>
        <fullName evidence="4 12">Heme exporter protein B</fullName>
    </recommendedName>
</protein>
<organism evidence="14 15">
    <name type="scientific">Solimonas fluminis</name>
    <dbReference type="NCBI Taxonomy" id="2086571"/>
    <lineage>
        <taxon>Bacteria</taxon>
        <taxon>Pseudomonadati</taxon>
        <taxon>Pseudomonadota</taxon>
        <taxon>Gammaproteobacteria</taxon>
        <taxon>Nevskiales</taxon>
        <taxon>Nevskiaceae</taxon>
        <taxon>Solimonas</taxon>
    </lineage>
</organism>
<keyword evidence="5 12" id="KW-0813">Transport</keyword>
<evidence type="ECO:0000256" key="11">
    <source>
        <dbReference type="ARBA" id="ARBA00023136"/>
    </source>
</evidence>
<dbReference type="NCBIfam" id="TIGR01190">
    <property type="entry name" value="ccmB"/>
    <property type="match status" value="1"/>
</dbReference>
<dbReference type="GO" id="GO:0015232">
    <property type="term" value="F:heme transmembrane transporter activity"/>
    <property type="evidence" value="ECO:0007669"/>
    <property type="project" value="InterPro"/>
</dbReference>
<dbReference type="InterPro" id="IPR003544">
    <property type="entry name" value="Cyt_c_biogenesis_CcmB"/>
</dbReference>
<keyword evidence="6 12" id="KW-1003">Cell membrane</keyword>
<evidence type="ECO:0000313" key="14">
    <source>
        <dbReference type="EMBL" id="PPE73028.1"/>
    </source>
</evidence>
<evidence type="ECO:0000256" key="6">
    <source>
        <dbReference type="ARBA" id="ARBA00022475"/>
    </source>
</evidence>
<evidence type="ECO:0000256" key="5">
    <source>
        <dbReference type="ARBA" id="ARBA00022448"/>
    </source>
</evidence>
<dbReference type="GO" id="GO:0005886">
    <property type="term" value="C:plasma membrane"/>
    <property type="evidence" value="ECO:0007669"/>
    <property type="project" value="UniProtKB-SubCell"/>
</dbReference>
<feature type="transmembrane region" description="Helical" evidence="13">
    <location>
        <begin position="22"/>
        <end position="40"/>
    </location>
</feature>
<comment type="subcellular location">
    <subcellularLocation>
        <location evidence="2">Cell inner membrane</location>
        <topology evidence="2">Multi-pass membrane protein</topology>
    </subcellularLocation>
</comment>
<evidence type="ECO:0000256" key="8">
    <source>
        <dbReference type="ARBA" id="ARBA00022692"/>
    </source>
</evidence>
<keyword evidence="7 12" id="KW-0997">Cell inner membrane</keyword>
<evidence type="ECO:0000256" key="1">
    <source>
        <dbReference type="ARBA" id="ARBA00002442"/>
    </source>
</evidence>
<feature type="transmembrane region" description="Helical" evidence="13">
    <location>
        <begin position="130"/>
        <end position="153"/>
    </location>
</feature>
<comment type="caution">
    <text evidence="14">The sequence shown here is derived from an EMBL/GenBank/DDBJ whole genome shotgun (WGS) entry which is preliminary data.</text>
</comment>
<comment type="function">
    <text evidence="1 12">Required for the export of heme to the periplasm for the biogenesis of c-type cytochromes.</text>
</comment>
<dbReference type="PANTHER" id="PTHR30070">
    <property type="entry name" value="HEME EXPORTER PROTEIN B"/>
    <property type="match status" value="1"/>
</dbReference>
<feature type="transmembrane region" description="Helical" evidence="13">
    <location>
        <begin position="193"/>
        <end position="216"/>
    </location>
</feature>
<dbReference type="Pfam" id="PF03379">
    <property type="entry name" value="CcmB"/>
    <property type="match status" value="1"/>
</dbReference>
<evidence type="ECO:0000313" key="15">
    <source>
        <dbReference type="Proteomes" id="UP000238220"/>
    </source>
</evidence>
<accession>A0A2S5TDV1</accession>
<keyword evidence="8 13" id="KW-0812">Transmembrane</keyword>
<comment type="similarity">
    <text evidence="3 12">Belongs to the CcmB/CycW/HelB family.</text>
</comment>
<keyword evidence="9 12" id="KW-0201">Cytochrome c-type biogenesis</keyword>
<evidence type="ECO:0000256" key="7">
    <source>
        <dbReference type="ARBA" id="ARBA00022519"/>
    </source>
</evidence>
<feature type="transmembrane region" description="Helical" evidence="13">
    <location>
        <begin position="160"/>
        <end position="181"/>
    </location>
</feature>
<dbReference type="GO" id="GO:1903607">
    <property type="term" value="P:cytochrome c biosynthetic process"/>
    <property type="evidence" value="ECO:0007669"/>
    <property type="project" value="TreeGrafter"/>
</dbReference>
<evidence type="ECO:0000256" key="2">
    <source>
        <dbReference type="ARBA" id="ARBA00004429"/>
    </source>
</evidence>
<dbReference type="AlphaFoldDB" id="A0A2S5TDV1"/>
<evidence type="ECO:0000256" key="10">
    <source>
        <dbReference type="ARBA" id="ARBA00022989"/>
    </source>
</evidence>
<dbReference type="OrthoDB" id="9799895at2"/>
<dbReference type="GO" id="GO:0017004">
    <property type="term" value="P:cytochrome complex assembly"/>
    <property type="evidence" value="ECO:0007669"/>
    <property type="project" value="UniProtKB-KW"/>
</dbReference>
<keyword evidence="15" id="KW-1185">Reference proteome</keyword>